<dbReference type="PANTHER" id="PTHR34853:SF5">
    <property type="entry name" value="LIP-DOMAIN-CONTAINING PROTEIN-RELATED"/>
    <property type="match status" value="1"/>
</dbReference>
<organism evidence="3 4">
    <name type="scientific">Canariomyces notabilis</name>
    <dbReference type="NCBI Taxonomy" id="2074819"/>
    <lineage>
        <taxon>Eukaryota</taxon>
        <taxon>Fungi</taxon>
        <taxon>Dikarya</taxon>
        <taxon>Ascomycota</taxon>
        <taxon>Pezizomycotina</taxon>
        <taxon>Sordariomycetes</taxon>
        <taxon>Sordariomycetidae</taxon>
        <taxon>Sordariales</taxon>
        <taxon>Chaetomiaceae</taxon>
        <taxon>Canariomyces</taxon>
    </lineage>
</organism>
<dbReference type="AlphaFoldDB" id="A0AAN6QKW7"/>
<name>A0AAN6QKW7_9PEZI</name>
<dbReference type="Gene3D" id="3.40.50.1820">
    <property type="entry name" value="alpha/beta hydrolase"/>
    <property type="match status" value="1"/>
</dbReference>
<feature type="chain" id="PRO_5042967884" evidence="2">
    <location>
        <begin position="21"/>
        <end position="460"/>
    </location>
</feature>
<feature type="signal peptide" evidence="2">
    <location>
        <begin position="1"/>
        <end position="20"/>
    </location>
</feature>
<reference evidence="3" key="2">
    <citation type="submission" date="2023-05" db="EMBL/GenBank/DDBJ databases">
        <authorList>
            <consortium name="Lawrence Berkeley National Laboratory"/>
            <person name="Steindorff A."/>
            <person name="Hensen N."/>
            <person name="Bonometti L."/>
            <person name="Westerberg I."/>
            <person name="Brannstrom I.O."/>
            <person name="Guillou S."/>
            <person name="Cros-Aarteil S."/>
            <person name="Calhoun S."/>
            <person name="Haridas S."/>
            <person name="Kuo A."/>
            <person name="Mondo S."/>
            <person name="Pangilinan J."/>
            <person name="Riley R."/>
            <person name="Labutti K."/>
            <person name="Andreopoulos B."/>
            <person name="Lipzen A."/>
            <person name="Chen C."/>
            <person name="Yanf M."/>
            <person name="Daum C."/>
            <person name="Ng V."/>
            <person name="Clum A."/>
            <person name="Ohm R."/>
            <person name="Martin F."/>
            <person name="Silar P."/>
            <person name="Natvig D."/>
            <person name="Lalanne C."/>
            <person name="Gautier V."/>
            <person name="Ament-Velasquez S.L."/>
            <person name="Kruys A."/>
            <person name="Hutchinson M.I."/>
            <person name="Powell A.J."/>
            <person name="Barry K."/>
            <person name="Miller A.N."/>
            <person name="Grigoriev I.V."/>
            <person name="Debuchy R."/>
            <person name="Gladieux P."/>
            <person name="Thoren M.H."/>
            <person name="Johannesson H."/>
        </authorList>
    </citation>
    <scope>NUCLEOTIDE SEQUENCE</scope>
    <source>
        <strain evidence="3">CBS 508.74</strain>
    </source>
</reference>
<dbReference type="RefSeq" id="XP_064667824.1">
    <property type="nucleotide sequence ID" value="XM_064815662.1"/>
</dbReference>
<evidence type="ECO:0000313" key="3">
    <source>
        <dbReference type="EMBL" id="KAK4110254.1"/>
    </source>
</evidence>
<evidence type="ECO:0000313" key="4">
    <source>
        <dbReference type="Proteomes" id="UP001302812"/>
    </source>
</evidence>
<sequence length="460" mass="50687">MALLVSFFLLWGIILSGVRPSSVATLSSPSTVPLKTLHQLLEEADQAAAAAAPQAGPALPLPPSLDPWYRAPTTYDWTQTEPGQVLKIRQAPFLNWTVGNALRAYQLLYRSTDSQYNPAWDVTTLFIPRWQARCSPQTPHLCAHAVLSYQLPYDTCNVDASPSYGLHLGEPYGEIADALALGWFVAVPDYEGPLASYAAGVQAGHATIDGVRAVLQVGGLFGLRMDVTKVALWGYSGGALASEWAAELAVQYAPKMKFAGIALGGLTPNVTGVTDFLNGKEGAGLIPAGLLGIATQHPDAYRWIVSRLRPALRDRFLSVRKMTARQAIRTFMYNDIYSYFVGGYKDLHTRVMQMMYNIDGFMGYHGVPRMPVFIYNAVHDELSDIKEVDELVDRFCGVGANILYHRNLAGTHHQEIVNGRQRAFAWLRSVLDGSYDQLYSSMGCTIQNVTYNLAPYVGWW</sequence>
<dbReference type="PANTHER" id="PTHR34853">
    <property type="match status" value="1"/>
</dbReference>
<gene>
    <name evidence="3" type="ORF">N656DRAFT_781888</name>
</gene>
<dbReference type="GeneID" id="89939787"/>
<comment type="caution">
    <text evidence="3">The sequence shown here is derived from an EMBL/GenBank/DDBJ whole genome shotgun (WGS) entry which is preliminary data.</text>
</comment>
<dbReference type="InterPro" id="IPR029058">
    <property type="entry name" value="AB_hydrolase_fold"/>
</dbReference>
<accession>A0AAN6QKW7</accession>
<protein>
    <submittedName>
        <fullName evidence="3">LIP-domain-containing protein</fullName>
    </submittedName>
</protein>
<dbReference type="Proteomes" id="UP001302812">
    <property type="component" value="Unassembled WGS sequence"/>
</dbReference>
<evidence type="ECO:0000256" key="1">
    <source>
        <dbReference type="ARBA" id="ARBA00022801"/>
    </source>
</evidence>
<dbReference type="SUPFAM" id="SSF53474">
    <property type="entry name" value="alpha/beta-Hydrolases"/>
    <property type="match status" value="1"/>
</dbReference>
<dbReference type="GO" id="GO:0004806">
    <property type="term" value="F:triacylglycerol lipase activity"/>
    <property type="evidence" value="ECO:0007669"/>
    <property type="project" value="InterPro"/>
</dbReference>
<keyword evidence="2" id="KW-0732">Signal</keyword>
<dbReference type="EMBL" id="MU853351">
    <property type="protein sequence ID" value="KAK4110254.1"/>
    <property type="molecule type" value="Genomic_DNA"/>
</dbReference>
<keyword evidence="1" id="KW-0378">Hydrolase</keyword>
<proteinExistence type="predicted"/>
<evidence type="ECO:0000256" key="2">
    <source>
        <dbReference type="SAM" id="SignalP"/>
    </source>
</evidence>
<dbReference type="Gene3D" id="1.10.260.130">
    <property type="match status" value="1"/>
</dbReference>
<dbReference type="InterPro" id="IPR005152">
    <property type="entry name" value="Lipase_secreted"/>
</dbReference>
<keyword evidence="4" id="KW-1185">Reference proteome</keyword>
<dbReference type="GO" id="GO:0016042">
    <property type="term" value="P:lipid catabolic process"/>
    <property type="evidence" value="ECO:0007669"/>
    <property type="project" value="InterPro"/>
</dbReference>
<reference evidence="3" key="1">
    <citation type="journal article" date="2023" name="Mol. Phylogenet. Evol.">
        <title>Genome-scale phylogeny and comparative genomics of the fungal order Sordariales.</title>
        <authorList>
            <person name="Hensen N."/>
            <person name="Bonometti L."/>
            <person name="Westerberg I."/>
            <person name="Brannstrom I.O."/>
            <person name="Guillou S."/>
            <person name="Cros-Aarteil S."/>
            <person name="Calhoun S."/>
            <person name="Haridas S."/>
            <person name="Kuo A."/>
            <person name="Mondo S."/>
            <person name="Pangilinan J."/>
            <person name="Riley R."/>
            <person name="LaButti K."/>
            <person name="Andreopoulos B."/>
            <person name="Lipzen A."/>
            <person name="Chen C."/>
            <person name="Yan M."/>
            <person name="Daum C."/>
            <person name="Ng V."/>
            <person name="Clum A."/>
            <person name="Steindorff A."/>
            <person name="Ohm R.A."/>
            <person name="Martin F."/>
            <person name="Silar P."/>
            <person name="Natvig D.O."/>
            <person name="Lalanne C."/>
            <person name="Gautier V."/>
            <person name="Ament-Velasquez S.L."/>
            <person name="Kruys A."/>
            <person name="Hutchinson M.I."/>
            <person name="Powell A.J."/>
            <person name="Barry K."/>
            <person name="Miller A.N."/>
            <person name="Grigoriev I.V."/>
            <person name="Debuchy R."/>
            <person name="Gladieux P."/>
            <person name="Hiltunen Thoren M."/>
            <person name="Johannesson H."/>
        </authorList>
    </citation>
    <scope>NUCLEOTIDE SEQUENCE</scope>
    <source>
        <strain evidence="3">CBS 508.74</strain>
    </source>
</reference>
<dbReference type="Pfam" id="PF03583">
    <property type="entry name" value="LIP"/>
    <property type="match status" value="1"/>
</dbReference>